<comment type="caution">
    <text evidence="2">The sequence shown here is derived from an EMBL/GenBank/DDBJ whole genome shotgun (WGS) entry which is preliminary data.</text>
</comment>
<evidence type="ECO:0000313" key="2">
    <source>
        <dbReference type="EMBL" id="KAH7961765.1"/>
    </source>
</evidence>
<evidence type="ECO:0000313" key="3">
    <source>
        <dbReference type="Proteomes" id="UP000821837"/>
    </source>
</evidence>
<sequence length="469" mass="52204">MTVTTQASAVLILVLAATSGEMDPLLREVVNAAAVDEHRVALLCSVENAMQLGKFGENFSFAYTSWTCSNGPCYDSFLKYVAQNNVFARPALVLYLRHDSGPEGFLNDVDRFQKYHANVQWVFPVREHEDLLGRLTLPCQVVTVTAEEINVPHDSYRSCNERRIFRKVDTHLLSGRALPRGTYPKNENITCALFDEPSHNCCSSYEGFYLVHAIVEAYLALNNTVRMWCDRSSKTDSLLMDRQLDVLLGFPPANCYPRCFFYGYAMRAPTSICLARGHLAAQRKPSYPALVLFLVSTFFGRCPPQPVRPGAASATFIAAAWLAGTWLLLNFIQTHITASIAAPEYSPEIRGIYDFAAQLDSGRMLPCTTRSVYNRSKVFDVSVSYLQSLRDALKRCGKECYDRQVWNSCSEKIKSGAYGGVIPCVEPLLTEAYEAGLVPGHDRFMTYLGWSAVHGQFPLRGGGEVVAPS</sequence>
<protein>
    <submittedName>
        <fullName evidence="2">Uncharacterized protein</fullName>
    </submittedName>
</protein>
<dbReference type="EMBL" id="JABSTV010001249">
    <property type="protein sequence ID" value="KAH7961765.1"/>
    <property type="molecule type" value="Genomic_DNA"/>
</dbReference>
<reference evidence="2" key="2">
    <citation type="submission" date="2021-09" db="EMBL/GenBank/DDBJ databases">
        <authorList>
            <person name="Jia N."/>
            <person name="Wang J."/>
            <person name="Shi W."/>
            <person name="Du L."/>
            <person name="Sun Y."/>
            <person name="Zhan W."/>
            <person name="Jiang J."/>
            <person name="Wang Q."/>
            <person name="Zhang B."/>
            <person name="Ji P."/>
            <person name="Sakyi L.B."/>
            <person name="Cui X."/>
            <person name="Yuan T."/>
            <person name="Jiang B."/>
            <person name="Yang W."/>
            <person name="Lam T.T.-Y."/>
            <person name="Chang Q."/>
            <person name="Ding S."/>
            <person name="Wang X."/>
            <person name="Zhu J."/>
            <person name="Ruan X."/>
            <person name="Zhao L."/>
            <person name="Wei J."/>
            <person name="Que T."/>
            <person name="Du C."/>
            <person name="Cheng J."/>
            <person name="Dai P."/>
            <person name="Han X."/>
            <person name="Huang E."/>
            <person name="Gao Y."/>
            <person name="Liu J."/>
            <person name="Shao H."/>
            <person name="Ye R."/>
            <person name="Li L."/>
            <person name="Wei W."/>
            <person name="Wang X."/>
            <person name="Wang C."/>
            <person name="Huo Q."/>
            <person name="Li W."/>
            <person name="Guo W."/>
            <person name="Chen H."/>
            <person name="Chen S."/>
            <person name="Zhou L."/>
            <person name="Zhou L."/>
            <person name="Ni X."/>
            <person name="Tian J."/>
            <person name="Zhou Y."/>
            <person name="Sheng Y."/>
            <person name="Liu T."/>
            <person name="Pan Y."/>
            <person name="Xia L."/>
            <person name="Li J."/>
            <person name="Zhao F."/>
            <person name="Cao W."/>
        </authorList>
    </citation>
    <scope>NUCLEOTIDE SEQUENCE</scope>
    <source>
        <strain evidence="2">Rsan-2018</strain>
        <tissue evidence="2">Larvae</tissue>
    </source>
</reference>
<name>A0A9D4Q0L5_RHISA</name>
<feature type="chain" id="PRO_5039547464" evidence="1">
    <location>
        <begin position="21"/>
        <end position="469"/>
    </location>
</feature>
<gene>
    <name evidence="2" type="ORF">HPB52_012034</name>
</gene>
<feature type="signal peptide" evidence="1">
    <location>
        <begin position="1"/>
        <end position="20"/>
    </location>
</feature>
<keyword evidence="3" id="KW-1185">Reference proteome</keyword>
<accession>A0A9D4Q0L5</accession>
<evidence type="ECO:0000256" key="1">
    <source>
        <dbReference type="SAM" id="SignalP"/>
    </source>
</evidence>
<dbReference type="Proteomes" id="UP000821837">
    <property type="component" value="Chromosome 3"/>
</dbReference>
<organism evidence="2 3">
    <name type="scientific">Rhipicephalus sanguineus</name>
    <name type="common">Brown dog tick</name>
    <name type="synonym">Ixodes sanguineus</name>
    <dbReference type="NCBI Taxonomy" id="34632"/>
    <lineage>
        <taxon>Eukaryota</taxon>
        <taxon>Metazoa</taxon>
        <taxon>Ecdysozoa</taxon>
        <taxon>Arthropoda</taxon>
        <taxon>Chelicerata</taxon>
        <taxon>Arachnida</taxon>
        <taxon>Acari</taxon>
        <taxon>Parasitiformes</taxon>
        <taxon>Ixodida</taxon>
        <taxon>Ixodoidea</taxon>
        <taxon>Ixodidae</taxon>
        <taxon>Rhipicephalinae</taxon>
        <taxon>Rhipicephalus</taxon>
        <taxon>Rhipicephalus</taxon>
    </lineage>
</organism>
<keyword evidence="1" id="KW-0732">Signal</keyword>
<reference evidence="2" key="1">
    <citation type="journal article" date="2020" name="Cell">
        <title>Large-Scale Comparative Analyses of Tick Genomes Elucidate Their Genetic Diversity and Vector Capacities.</title>
        <authorList>
            <consortium name="Tick Genome and Microbiome Consortium (TIGMIC)"/>
            <person name="Jia N."/>
            <person name="Wang J."/>
            <person name="Shi W."/>
            <person name="Du L."/>
            <person name="Sun Y."/>
            <person name="Zhan W."/>
            <person name="Jiang J.F."/>
            <person name="Wang Q."/>
            <person name="Zhang B."/>
            <person name="Ji P."/>
            <person name="Bell-Sakyi L."/>
            <person name="Cui X.M."/>
            <person name="Yuan T.T."/>
            <person name="Jiang B.G."/>
            <person name="Yang W.F."/>
            <person name="Lam T.T."/>
            <person name="Chang Q.C."/>
            <person name="Ding S.J."/>
            <person name="Wang X.J."/>
            <person name="Zhu J.G."/>
            <person name="Ruan X.D."/>
            <person name="Zhao L."/>
            <person name="Wei J.T."/>
            <person name="Ye R.Z."/>
            <person name="Que T.C."/>
            <person name="Du C.H."/>
            <person name="Zhou Y.H."/>
            <person name="Cheng J.X."/>
            <person name="Dai P.F."/>
            <person name="Guo W.B."/>
            <person name="Han X.H."/>
            <person name="Huang E.J."/>
            <person name="Li L.F."/>
            <person name="Wei W."/>
            <person name="Gao Y.C."/>
            <person name="Liu J.Z."/>
            <person name="Shao H.Z."/>
            <person name="Wang X."/>
            <person name="Wang C.C."/>
            <person name="Yang T.C."/>
            <person name="Huo Q.B."/>
            <person name="Li W."/>
            <person name="Chen H.Y."/>
            <person name="Chen S.E."/>
            <person name="Zhou L.G."/>
            <person name="Ni X.B."/>
            <person name="Tian J.H."/>
            <person name="Sheng Y."/>
            <person name="Liu T."/>
            <person name="Pan Y.S."/>
            <person name="Xia L.Y."/>
            <person name="Li J."/>
            <person name="Zhao F."/>
            <person name="Cao W.C."/>
        </authorList>
    </citation>
    <scope>NUCLEOTIDE SEQUENCE</scope>
    <source>
        <strain evidence="2">Rsan-2018</strain>
    </source>
</reference>
<dbReference type="AlphaFoldDB" id="A0A9D4Q0L5"/>
<proteinExistence type="predicted"/>